<gene>
    <name evidence="4" type="ORF">M427DRAFT_139215</name>
</gene>
<keyword evidence="1" id="KW-0862">Zinc</keyword>
<dbReference type="InterPro" id="IPR036236">
    <property type="entry name" value="Znf_C2H2_sf"/>
</dbReference>
<evidence type="ECO:0000313" key="4">
    <source>
        <dbReference type="EMBL" id="KXS10603.1"/>
    </source>
</evidence>
<feature type="domain" description="C2H2-type" evidence="3">
    <location>
        <begin position="23"/>
        <end position="51"/>
    </location>
</feature>
<accession>A0A139A2M8</accession>
<dbReference type="EMBL" id="KQ965820">
    <property type="protein sequence ID" value="KXS10603.1"/>
    <property type="molecule type" value="Genomic_DNA"/>
</dbReference>
<dbReference type="OrthoDB" id="1405595at2759"/>
<dbReference type="AlphaFoldDB" id="A0A139A2M8"/>
<proteinExistence type="predicted"/>
<dbReference type="InterPro" id="IPR013087">
    <property type="entry name" value="Znf_C2H2_type"/>
</dbReference>
<dbReference type="GO" id="GO:0008270">
    <property type="term" value="F:zinc ion binding"/>
    <property type="evidence" value="ECO:0007669"/>
    <property type="project" value="UniProtKB-KW"/>
</dbReference>
<dbReference type="Proteomes" id="UP000070544">
    <property type="component" value="Unassembled WGS sequence"/>
</dbReference>
<keyword evidence="1" id="KW-0863">Zinc-finger</keyword>
<keyword evidence="5" id="KW-1185">Reference proteome</keyword>
<reference evidence="4 5" key="1">
    <citation type="journal article" date="2015" name="Genome Biol. Evol.">
        <title>Phylogenomic analyses indicate that early fungi evolved digesting cell walls of algal ancestors of land plants.</title>
        <authorList>
            <person name="Chang Y."/>
            <person name="Wang S."/>
            <person name="Sekimoto S."/>
            <person name="Aerts A.L."/>
            <person name="Choi C."/>
            <person name="Clum A."/>
            <person name="LaButti K.M."/>
            <person name="Lindquist E.A."/>
            <person name="Yee Ngan C."/>
            <person name="Ohm R.A."/>
            <person name="Salamov A.A."/>
            <person name="Grigoriev I.V."/>
            <person name="Spatafora J.W."/>
            <person name="Berbee M.L."/>
        </authorList>
    </citation>
    <scope>NUCLEOTIDE SEQUENCE [LARGE SCALE GENOMIC DNA]</scope>
    <source>
        <strain evidence="4 5">JEL478</strain>
    </source>
</reference>
<name>A0A139A2M8_GONPJ</name>
<evidence type="ECO:0000313" key="5">
    <source>
        <dbReference type="Proteomes" id="UP000070544"/>
    </source>
</evidence>
<evidence type="ECO:0000256" key="1">
    <source>
        <dbReference type="PROSITE-ProRule" id="PRU00042"/>
    </source>
</evidence>
<sequence length="189" mass="21029">MGRGRGGALAPSTMVVDSWVKSFPCPKCSRVFTRRDVMVRHTKRRICGQQAALRATERLIGEVSERTQTVGPTLVQTPRPEGKQPATIPPSAGQRRPVSILDALLSPYGDIPPSNLIGPSRYCWSALHQQRCFTIYNMNLYRQGGKHQALHNSVHPSPLVVGFKTLHHTLNLLHTPSIPRMPFSLRLPI</sequence>
<dbReference type="SUPFAM" id="SSF57667">
    <property type="entry name" value="beta-beta-alpha zinc fingers"/>
    <property type="match status" value="1"/>
</dbReference>
<evidence type="ECO:0000259" key="3">
    <source>
        <dbReference type="PROSITE" id="PS50157"/>
    </source>
</evidence>
<protein>
    <recommendedName>
        <fullName evidence="3">C2H2-type domain-containing protein</fullName>
    </recommendedName>
</protein>
<feature type="region of interest" description="Disordered" evidence="2">
    <location>
        <begin position="73"/>
        <end position="94"/>
    </location>
</feature>
<keyword evidence="1" id="KW-0479">Metal-binding</keyword>
<evidence type="ECO:0000256" key="2">
    <source>
        <dbReference type="SAM" id="MobiDB-lite"/>
    </source>
</evidence>
<organism evidence="4 5">
    <name type="scientific">Gonapodya prolifera (strain JEL478)</name>
    <name type="common">Monoblepharis prolifera</name>
    <dbReference type="NCBI Taxonomy" id="1344416"/>
    <lineage>
        <taxon>Eukaryota</taxon>
        <taxon>Fungi</taxon>
        <taxon>Fungi incertae sedis</taxon>
        <taxon>Chytridiomycota</taxon>
        <taxon>Chytridiomycota incertae sedis</taxon>
        <taxon>Monoblepharidomycetes</taxon>
        <taxon>Monoblepharidales</taxon>
        <taxon>Gonapodyaceae</taxon>
        <taxon>Gonapodya</taxon>
    </lineage>
</organism>
<dbReference type="PROSITE" id="PS50157">
    <property type="entry name" value="ZINC_FINGER_C2H2_2"/>
    <property type="match status" value="1"/>
</dbReference>